<dbReference type="AlphaFoldDB" id="A0A5J4L425"/>
<keyword evidence="1" id="KW-1133">Transmembrane helix</keyword>
<dbReference type="InterPro" id="IPR019734">
    <property type="entry name" value="TPR_rpt"/>
</dbReference>
<reference evidence="2" key="1">
    <citation type="submission" date="2019-10" db="EMBL/GenBank/DDBJ databases">
        <title>Metagenomic sequencing of thiosulfate-disproportionating enrichment culture.</title>
        <authorList>
            <person name="Umezawa K."/>
            <person name="Kojima H."/>
            <person name="Fukui M."/>
        </authorList>
    </citation>
    <scope>NUCLEOTIDE SEQUENCE</scope>
    <source>
        <strain evidence="2">45J</strain>
    </source>
</reference>
<evidence type="ECO:0000313" key="2">
    <source>
        <dbReference type="EMBL" id="GER93537.1"/>
    </source>
</evidence>
<evidence type="ECO:0000256" key="1">
    <source>
        <dbReference type="SAM" id="Phobius"/>
    </source>
</evidence>
<dbReference type="Pfam" id="PF14559">
    <property type="entry name" value="TPR_19"/>
    <property type="match status" value="1"/>
</dbReference>
<organism evidence="2">
    <name type="scientific">hot springs metagenome</name>
    <dbReference type="NCBI Taxonomy" id="433727"/>
    <lineage>
        <taxon>unclassified sequences</taxon>
        <taxon>metagenomes</taxon>
        <taxon>ecological metagenomes</taxon>
    </lineage>
</organism>
<dbReference type="Gene3D" id="1.25.40.10">
    <property type="entry name" value="Tetratricopeptide repeat domain"/>
    <property type="match status" value="2"/>
</dbReference>
<dbReference type="SMART" id="SM00028">
    <property type="entry name" value="TPR"/>
    <property type="match status" value="3"/>
</dbReference>
<dbReference type="EMBL" id="BLAB01000001">
    <property type="protein sequence ID" value="GER93537.1"/>
    <property type="molecule type" value="Genomic_DNA"/>
</dbReference>
<dbReference type="Pfam" id="PF13174">
    <property type="entry name" value="TPR_6"/>
    <property type="match status" value="2"/>
</dbReference>
<gene>
    <name evidence="2" type="ORF">A45J_1283</name>
</gene>
<proteinExistence type="predicted"/>
<dbReference type="InterPro" id="IPR011990">
    <property type="entry name" value="TPR-like_helical_dom_sf"/>
</dbReference>
<keyword evidence="1" id="KW-0812">Transmembrane</keyword>
<name>A0A5J4L425_9ZZZZ</name>
<comment type="caution">
    <text evidence="2">The sequence shown here is derived from an EMBL/GenBank/DDBJ whole genome shotgun (WGS) entry which is preliminary data.</text>
</comment>
<accession>A0A5J4L425</accession>
<keyword evidence="1" id="KW-0472">Membrane</keyword>
<sequence length="228" mass="26411">MPKPIKKRTEKKITTTEENLKETVGDIRQRLKQRQRTLIYAFTIFIALTISITGFVVYKKTSSDRAAELELEGYRLFYGDYNTQIIPSAERYKRALEIFKKSYTSRKKSDVLLYIANCYYELGNYDESIKTLKELVNQFSDPKILSLAYYKMSFAYIKKGDMSSAIDSLNNILNIKDIPLQDMALLETAKMLELSGKTEDAKNKYKELINKFPKSALLNEARARLENS</sequence>
<protein>
    <submittedName>
        <fullName evidence="2">Uncharacterized protein</fullName>
    </submittedName>
</protein>
<feature type="transmembrane region" description="Helical" evidence="1">
    <location>
        <begin position="38"/>
        <end position="58"/>
    </location>
</feature>
<dbReference type="SUPFAM" id="SSF48452">
    <property type="entry name" value="TPR-like"/>
    <property type="match status" value="1"/>
</dbReference>